<dbReference type="PANTHER" id="PTHR43840:SF15">
    <property type="entry name" value="MITOCHONDRIAL METAL TRANSPORTER 1-RELATED"/>
    <property type="match status" value="1"/>
</dbReference>
<dbReference type="NCBIfam" id="TIGR01297">
    <property type="entry name" value="CDF"/>
    <property type="match status" value="1"/>
</dbReference>
<evidence type="ECO:0000256" key="4">
    <source>
        <dbReference type="ARBA" id="ARBA00022692"/>
    </source>
</evidence>
<dbReference type="InterPro" id="IPR036837">
    <property type="entry name" value="Cation_efflux_CTD_sf"/>
</dbReference>
<feature type="transmembrane region" description="Helical" evidence="7">
    <location>
        <begin position="93"/>
        <end position="114"/>
    </location>
</feature>
<evidence type="ECO:0000256" key="3">
    <source>
        <dbReference type="ARBA" id="ARBA00022448"/>
    </source>
</evidence>
<gene>
    <name evidence="10" type="primary">mamB_1</name>
    <name evidence="10" type="ORF">LMG23994_01862</name>
</gene>
<keyword evidence="4 7" id="KW-0812">Transmembrane</keyword>
<dbReference type="InterPro" id="IPR058533">
    <property type="entry name" value="Cation_efflux_TM"/>
</dbReference>
<dbReference type="InterPro" id="IPR027469">
    <property type="entry name" value="Cation_efflux_TMD_sf"/>
</dbReference>
<proteinExistence type="inferred from homology"/>
<feature type="domain" description="Cation efflux protein transmembrane" evidence="8">
    <location>
        <begin position="26"/>
        <end position="219"/>
    </location>
</feature>
<organism evidence="10 11">
    <name type="scientific">Cupriavidus pinatubonensis</name>
    <dbReference type="NCBI Taxonomy" id="248026"/>
    <lineage>
        <taxon>Bacteria</taxon>
        <taxon>Pseudomonadati</taxon>
        <taxon>Pseudomonadota</taxon>
        <taxon>Betaproteobacteria</taxon>
        <taxon>Burkholderiales</taxon>
        <taxon>Burkholderiaceae</taxon>
        <taxon>Cupriavidus</taxon>
    </lineage>
</organism>
<sequence>MPIQDIPSGPGADAHADYIAGRRSTLVSVAVNIGLSVAQAVAGLWAGSQALLADALHSLSDLLSDFVVLLAGHHGRKGPDADHQYGHRRYETAASLVLGCLLLAVGVGMLWAAVGKIQHPQGVQAVKPIALWVAVVALLSKELLFRYMLAVAKRVRSGMLVANAWHARSDAASSLVVAFGVGGNLLGYHVLDPVAAIVVGLMVSRMGCKFGWDALNDLMDRAADTETVAAIRQTMLETPGVLGVHDLRTRKMGDQVLVDVHLEIYANLTVAEGHAIAAEAHQRTVDRHHVLSVMTHVDPVYVPTNVPAKETRS</sequence>
<evidence type="ECO:0000256" key="1">
    <source>
        <dbReference type="ARBA" id="ARBA00004141"/>
    </source>
</evidence>
<dbReference type="SUPFAM" id="SSF161111">
    <property type="entry name" value="Cation efflux protein transmembrane domain-like"/>
    <property type="match status" value="1"/>
</dbReference>
<keyword evidence="5 7" id="KW-1133">Transmembrane helix</keyword>
<evidence type="ECO:0000256" key="6">
    <source>
        <dbReference type="ARBA" id="ARBA00023136"/>
    </source>
</evidence>
<dbReference type="RefSeq" id="WP_224001572.1">
    <property type="nucleotide sequence ID" value="NZ_CAJZAF010000008.1"/>
</dbReference>
<dbReference type="Proteomes" id="UP000701702">
    <property type="component" value="Unassembled WGS sequence"/>
</dbReference>
<dbReference type="SUPFAM" id="SSF160240">
    <property type="entry name" value="Cation efflux protein cytoplasmic domain-like"/>
    <property type="match status" value="1"/>
</dbReference>
<feature type="transmembrane region" description="Helical" evidence="7">
    <location>
        <begin position="129"/>
        <end position="149"/>
    </location>
</feature>
<keyword evidence="6 7" id="KW-0472">Membrane</keyword>
<dbReference type="InterPro" id="IPR002524">
    <property type="entry name" value="Cation_efflux"/>
</dbReference>
<accession>A0ABM8WSC6</accession>
<dbReference type="Pfam" id="PF16916">
    <property type="entry name" value="ZT_dimer"/>
    <property type="match status" value="1"/>
</dbReference>
<dbReference type="Pfam" id="PF01545">
    <property type="entry name" value="Cation_efflux"/>
    <property type="match status" value="1"/>
</dbReference>
<dbReference type="Gene3D" id="3.30.70.1350">
    <property type="entry name" value="Cation efflux protein, cytoplasmic domain"/>
    <property type="match status" value="1"/>
</dbReference>
<evidence type="ECO:0000259" key="8">
    <source>
        <dbReference type="Pfam" id="PF01545"/>
    </source>
</evidence>
<evidence type="ECO:0000256" key="2">
    <source>
        <dbReference type="ARBA" id="ARBA00008114"/>
    </source>
</evidence>
<evidence type="ECO:0000256" key="5">
    <source>
        <dbReference type="ARBA" id="ARBA00022989"/>
    </source>
</evidence>
<comment type="similarity">
    <text evidence="2">Belongs to the cation diffusion facilitator (CDF) transporter (TC 2.A.4) family.</text>
</comment>
<evidence type="ECO:0000313" key="11">
    <source>
        <dbReference type="Proteomes" id="UP000701702"/>
    </source>
</evidence>
<name>A0ABM8WSC6_9BURK</name>
<keyword evidence="11" id="KW-1185">Reference proteome</keyword>
<evidence type="ECO:0000259" key="9">
    <source>
        <dbReference type="Pfam" id="PF16916"/>
    </source>
</evidence>
<evidence type="ECO:0000313" key="10">
    <source>
        <dbReference type="EMBL" id="CAG9170344.1"/>
    </source>
</evidence>
<comment type="caution">
    <text evidence="10">The sequence shown here is derived from an EMBL/GenBank/DDBJ whole genome shotgun (WGS) entry which is preliminary data.</text>
</comment>
<dbReference type="PANTHER" id="PTHR43840">
    <property type="entry name" value="MITOCHONDRIAL METAL TRANSPORTER 1-RELATED"/>
    <property type="match status" value="1"/>
</dbReference>
<protein>
    <submittedName>
        <fullName evidence="10">Magnetosome protein MamB</fullName>
    </submittedName>
</protein>
<dbReference type="InterPro" id="IPR050291">
    <property type="entry name" value="CDF_Transporter"/>
</dbReference>
<evidence type="ECO:0000256" key="7">
    <source>
        <dbReference type="SAM" id="Phobius"/>
    </source>
</evidence>
<keyword evidence="3" id="KW-0813">Transport</keyword>
<dbReference type="EMBL" id="CAJZAF010000008">
    <property type="protein sequence ID" value="CAG9170344.1"/>
    <property type="molecule type" value="Genomic_DNA"/>
</dbReference>
<feature type="domain" description="Cation efflux protein cytoplasmic" evidence="9">
    <location>
        <begin position="224"/>
        <end position="299"/>
    </location>
</feature>
<comment type="subcellular location">
    <subcellularLocation>
        <location evidence="1">Membrane</location>
        <topology evidence="1">Multi-pass membrane protein</topology>
    </subcellularLocation>
</comment>
<dbReference type="Gene3D" id="1.20.1510.10">
    <property type="entry name" value="Cation efflux protein transmembrane domain"/>
    <property type="match status" value="1"/>
</dbReference>
<dbReference type="InterPro" id="IPR027470">
    <property type="entry name" value="Cation_efflux_CTD"/>
</dbReference>
<reference evidence="10 11" key="1">
    <citation type="submission" date="2021-08" db="EMBL/GenBank/DDBJ databases">
        <authorList>
            <person name="Peeters C."/>
        </authorList>
    </citation>
    <scope>NUCLEOTIDE SEQUENCE [LARGE SCALE GENOMIC DNA]</scope>
    <source>
        <strain evidence="10 11">LMG 23994</strain>
    </source>
</reference>